<organism evidence="1 2">
    <name type="scientific">Maribacter confluentis</name>
    <dbReference type="NCBI Taxonomy" id="1656093"/>
    <lineage>
        <taxon>Bacteria</taxon>
        <taxon>Pseudomonadati</taxon>
        <taxon>Bacteroidota</taxon>
        <taxon>Flavobacteriia</taxon>
        <taxon>Flavobacteriales</taxon>
        <taxon>Flavobacteriaceae</taxon>
        <taxon>Maribacter</taxon>
    </lineage>
</organism>
<keyword evidence="2" id="KW-1185">Reference proteome</keyword>
<reference evidence="1" key="1">
    <citation type="journal article" date="2014" name="Int. J. Syst. Evol. Microbiol.">
        <title>Complete genome of a new Firmicutes species belonging to the dominant human colonic microbiota ('Ruminococcus bicirculans') reveals two chromosomes and a selective capacity to utilize plant glucans.</title>
        <authorList>
            <consortium name="NISC Comparative Sequencing Program"/>
            <person name="Wegmann U."/>
            <person name="Louis P."/>
            <person name="Goesmann A."/>
            <person name="Henrissat B."/>
            <person name="Duncan S.H."/>
            <person name="Flint H.J."/>
        </authorList>
    </citation>
    <scope>NUCLEOTIDE SEQUENCE</scope>
    <source>
        <strain evidence="1">CECT 8869</strain>
    </source>
</reference>
<reference evidence="1" key="2">
    <citation type="submission" date="2023-06" db="EMBL/GenBank/DDBJ databases">
        <authorList>
            <person name="Lucena T."/>
            <person name="Sun Q."/>
        </authorList>
    </citation>
    <scope>NUCLEOTIDE SEQUENCE</scope>
    <source>
        <strain evidence="1">CECT 8869</strain>
    </source>
</reference>
<gene>
    <name evidence="1" type="ORF">Q2T41_18185</name>
</gene>
<evidence type="ECO:0000313" key="1">
    <source>
        <dbReference type="EMBL" id="MDO1514587.1"/>
    </source>
</evidence>
<dbReference type="EMBL" id="JAUKUC010000001">
    <property type="protein sequence ID" value="MDO1514587.1"/>
    <property type="molecule type" value="Genomic_DNA"/>
</dbReference>
<proteinExistence type="predicted"/>
<evidence type="ECO:0000313" key="2">
    <source>
        <dbReference type="Proteomes" id="UP001168579"/>
    </source>
</evidence>
<comment type="caution">
    <text evidence="1">The sequence shown here is derived from an EMBL/GenBank/DDBJ whole genome shotgun (WGS) entry which is preliminary data.</text>
</comment>
<name>A0ABT8RVN4_9FLAO</name>
<dbReference type="Proteomes" id="UP001168579">
    <property type="component" value="Unassembled WGS sequence"/>
</dbReference>
<protein>
    <recommendedName>
        <fullName evidence="3">DUF4393 domain-containing protein</fullName>
    </recommendedName>
</protein>
<dbReference type="RefSeq" id="WP_304437241.1">
    <property type="nucleotide sequence ID" value="NZ_JAUKUC010000001.1"/>
</dbReference>
<sequence length="225" mass="25922">MSDKKEKNQIDIFKSVKSEALTELTPELLESGLDLITESDVLKDIPVFGIGFKGYSLYKKITESFFTKKLLKFLIELNEIPLSDRENFINELESKNETNKAGEKLLITLNRLNDDEKATIIGKLFKKTIIGKLEYKDFNRLTYIIDNAYIEDLKLLENNYHLGYISDDIKSNLHQIGLIKQSISDVKRQKQFQIRVGGNGDDVQPKLIYKINDIGSKFIEFGFDK</sequence>
<evidence type="ECO:0008006" key="3">
    <source>
        <dbReference type="Google" id="ProtNLM"/>
    </source>
</evidence>
<accession>A0ABT8RVN4</accession>